<name>A0AB40DGV2_DROSZ</name>
<feature type="compositionally biased region" description="Basic and acidic residues" evidence="1">
    <location>
        <begin position="496"/>
        <end position="508"/>
    </location>
</feature>
<gene>
    <name evidence="4" type="primary">LOC108015110</name>
</gene>
<dbReference type="Proteomes" id="UP001652628">
    <property type="component" value="Chromosome X"/>
</dbReference>
<organism evidence="3 4">
    <name type="scientific">Drosophila suzukii</name>
    <name type="common">Spotted-wing drosophila fruit fly</name>
    <dbReference type="NCBI Taxonomy" id="28584"/>
    <lineage>
        <taxon>Eukaryota</taxon>
        <taxon>Metazoa</taxon>
        <taxon>Ecdysozoa</taxon>
        <taxon>Arthropoda</taxon>
        <taxon>Hexapoda</taxon>
        <taxon>Insecta</taxon>
        <taxon>Pterygota</taxon>
        <taxon>Neoptera</taxon>
        <taxon>Endopterygota</taxon>
        <taxon>Diptera</taxon>
        <taxon>Brachycera</taxon>
        <taxon>Muscomorpha</taxon>
        <taxon>Ephydroidea</taxon>
        <taxon>Drosophilidae</taxon>
        <taxon>Drosophila</taxon>
        <taxon>Sophophora</taxon>
    </lineage>
</organism>
<evidence type="ECO:0000313" key="3">
    <source>
        <dbReference type="Proteomes" id="UP001652628"/>
    </source>
</evidence>
<keyword evidence="3" id="KW-1185">Reference proteome</keyword>
<feature type="chain" id="PRO_5046922338" description="Keratin, type I cytoskeletal 9" evidence="2">
    <location>
        <begin position="27"/>
        <end position="598"/>
    </location>
</feature>
<feature type="compositionally biased region" description="Acidic residues" evidence="1">
    <location>
        <begin position="341"/>
        <end position="354"/>
    </location>
</feature>
<dbReference type="RefSeq" id="XP_065723526.2">
    <property type="nucleotide sequence ID" value="XM_065867454.2"/>
</dbReference>
<proteinExistence type="predicted"/>
<evidence type="ECO:0000256" key="1">
    <source>
        <dbReference type="SAM" id="MobiDB-lite"/>
    </source>
</evidence>
<reference evidence="4" key="1">
    <citation type="submission" date="2025-08" db="UniProtKB">
        <authorList>
            <consortium name="RefSeq"/>
        </authorList>
    </citation>
    <scope>IDENTIFICATION</scope>
</reference>
<dbReference type="AlphaFoldDB" id="A0AB40DGV2"/>
<dbReference type="GeneID" id="108015110"/>
<sequence>MENLQVRRLLLGLAGLVLIGPGSVESRPGGGGRSAMDLQSHYLQAITAYRRLERILPKEELRAVTGIGLLNGARQAEEQMEQHLVGAVRELLYQMNLTESARVMSKIDAIEQQLSRDQRALEILNRVMDVVSQAKDDHEFRVELREMAQQQRMEELYQQELSADLTDQPKLGERLGELRKNIIRQVPQMKNELEAKIEKALQHLLEQAGKDGLLAKAKQKVVHKRQVKKGAGEEQQEQEQEDRTEQEEAEQRQMPQEMRIIKSILSEAHDLRFQDDFQENMLDQPPPRRIKIEPLASELDDLEMNAKKSPNITAKARGKPKVSAKPEKQVEAEGTGSSELATDDADDEGGEEDPGAGGGGGGGGGGGLVGIIGSLSGGEGGSDVGALIGALTGLVSTLFGPGGLDVQGLIQTGTSLISGLLGGNKNFGLVLGQYVGTALDGLSGGGGAINNGQFLGNFFGTVLAALSADPEEEGPPQPLTFTKNLITSFLEAKFRPNSEEGSEERHGSAELPRPRKKKEGGGWAAAAASNFDSGGFVKQVASHLVSNALGLILNAGLGAAGGASSAAKNIFASSSMGHHAKPADHHHRSWNPYDHEPF</sequence>
<feature type="region of interest" description="Disordered" evidence="1">
    <location>
        <begin position="576"/>
        <end position="598"/>
    </location>
</feature>
<evidence type="ECO:0008006" key="5">
    <source>
        <dbReference type="Google" id="ProtNLM"/>
    </source>
</evidence>
<evidence type="ECO:0000256" key="2">
    <source>
        <dbReference type="SAM" id="SignalP"/>
    </source>
</evidence>
<accession>A0AB40DGV2</accession>
<feature type="region of interest" description="Disordered" evidence="1">
    <location>
        <begin position="496"/>
        <end position="521"/>
    </location>
</feature>
<protein>
    <recommendedName>
        <fullName evidence="5">Keratin, type I cytoskeletal 9</fullName>
    </recommendedName>
</protein>
<feature type="compositionally biased region" description="Acidic residues" evidence="1">
    <location>
        <begin position="234"/>
        <end position="248"/>
    </location>
</feature>
<feature type="region of interest" description="Disordered" evidence="1">
    <location>
        <begin position="301"/>
        <end position="363"/>
    </location>
</feature>
<feature type="compositionally biased region" description="Basic residues" evidence="1">
    <location>
        <begin position="578"/>
        <end position="589"/>
    </location>
</feature>
<evidence type="ECO:0000313" key="4">
    <source>
        <dbReference type="RefSeq" id="XP_065723526.2"/>
    </source>
</evidence>
<feature type="signal peptide" evidence="2">
    <location>
        <begin position="1"/>
        <end position="26"/>
    </location>
</feature>
<feature type="region of interest" description="Disordered" evidence="1">
    <location>
        <begin position="225"/>
        <end position="256"/>
    </location>
</feature>
<keyword evidence="2" id="KW-0732">Signal</keyword>